<feature type="compositionally biased region" description="Polar residues" evidence="1">
    <location>
        <begin position="442"/>
        <end position="452"/>
    </location>
</feature>
<dbReference type="AlphaFoldDB" id="A0A9P7K529"/>
<feature type="compositionally biased region" description="Acidic residues" evidence="1">
    <location>
        <begin position="515"/>
        <end position="524"/>
    </location>
</feature>
<name>A0A9P7K529_9AGAR</name>
<reference evidence="2" key="1">
    <citation type="submission" date="2021-02" db="EMBL/GenBank/DDBJ databases">
        <authorList>
            <person name="Nieuwenhuis M."/>
            <person name="Van De Peppel L.J.J."/>
        </authorList>
    </citation>
    <scope>NUCLEOTIDE SEQUENCE</scope>
    <source>
        <strain evidence="2">D49</strain>
    </source>
</reference>
<dbReference type="OrthoDB" id="2162994at2759"/>
<feature type="region of interest" description="Disordered" evidence="1">
    <location>
        <begin position="442"/>
        <end position="534"/>
    </location>
</feature>
<feature type="compositionally biased region" description="Polar residues" evidence="1">
    <location>
        <begin position="282"/>
        <end position="303"/>
    </location>
</feature>
<dbReference type="Proteomes" id="UP000717328">
    <property type="component" value="Unassembled WGS sequence"/>
</dbReference>
<feature type="compositionally biased region" description="Basic and acidic residues" evidence="1">
    <location>
        <begin position="43"/>
        <end position="53"/>
    </location>
</feature>
<protein>
    <submittedName>
        <fullName evidence="2">Uncharacterized protein</fullName>
    </submittedName>
</protein>
<feature type="region of interest" description="Disordered" evidence="1">
    <location>
        <begin position="43"/>
        <end position="75"/>
    </location>
</feature>
<feature type="region of interest" description="Disordered" evidence="1">
    <location>
        <begin position="144"/>
        <end position="306"/>
    </location>
</feature>
<evidence type="ECO:0000313" key="2">
    <source>
        <dbReference type="EMBL" id="KAG5635431.1"/>
    </source>
</evidence>
<accession>A0A9P7K529</accession>
<proteinExistence type="predicted"/>
<keyword evidence="3" id="KW-1185">Reference proteome</keyword>
<evidence type="ECO:0000313" key="3">
    <source>
        <dbReference type="Proteomes" id="UP000717328"/>
    </source>
</evidence>
<feature type="compositionally biased region" description="Polar residues" evidence="1">
    <location>
        <begin position="217"/>
        <end position="245"/>
    </location>
</feature>
<dbReference type="EMBL" id="JABCKI010006094">
    <property type="protein sequence ID" value="KAG5635431.1"/>
    <property type="molecule type" value="Genomic_DNA"/>
</dbReference>
<feature type="compositionally biased region" description="Low complexity" evidence="1">
    <location>
        <begin position="326"/>
        <end position="344"/>
    </location>
</feature>
<organism evidence="2 3">
    <name type="scientific">Sphagnurus paluster</name>
    <dbReference type="NCBI Taxonomy" id="117069"/>
    <lineage>
        <taxon>Eukaryota</taxon>
        <taxon>Fungi</taxon>
        <taxon>Dikarya</taxon>
        <taxon>Basidiomycota</taxon>
        <taxon>Agaricomycotina</taxon>
        <taxon>Agaricomycetes</taxon>
        <taxon>Agaricomycetidae</taxon>
        <taxon>Agaricales</taxon>
        <taxon>Tricholomatineae</taxon>
        <taxon>Lyophyllaceae</taxon>
        <taxon>Sphagnurus</taxon>
    </lineage>
</organism>
<feature type="compositionally biased region" description="Polar residues" evidence="1">
    <location>
        <begin position="261"/>
        <end position="270"/>
    </location>
</feature>
<gene>
    <name evidence="2" type="ORF">H0H81_011300</name>
</gene>
<feature type="region of interest" description="Disordered" evidence="1">
    <location>
        <begin position="326"/>
        <end position="354"/>
    </location>
</feature>
<sequence>MSTSAPPGGSARPPVDTPAGLATMLAEALAEIDVLRNERAALQKRAESAERLSSDLQVLHNTSTRDPSSSSKSDETALLVAYHTRAAQAERAREEADARVSFLVDSWNQLSRYLKELDTASAEACVAFTRALDGASLVLAPVPVMSDNGRSRRPRNIAVEEHAQTSGKRTRSEYEQVPHTARKRTMEEDPEPPNPPTSTHAKRSSSSSSLSVDEMLLQTTDDGPITSATSNTQDTPPIQIQSYTYNPPLFTHNPRQLPYHQPSSQPQSTHGGPVRRAHTASPLHSRSRTTVNAASNTPQQVQTHIFAPVVTGPPVKRGRYAQSQSLNNLASSASPANTSSTPGPASGPGGAPFPATNAAGQRTCRACGVAGRYKDGKCIEKWGPGPAGPGTVCDRCRKKMKRVERRATLDAQAAPPLLVGASSSRSLTQRTDTMLAHAAPAGSNSRIDLQNPSPGPVIAVLPSEEEGEGEESRVEAQDGNGDADAEAEAGAQELQYPPDREGEAEEDILAAVEATEADGADEDSNAGWMKHEGG</sequence>
<feature type="compositionally biased region" description="Polar residues" evidence="1">
    <location>
        <begin position="54"/>
        <end position="67"/>
    </location>
</feature>
<evidence type="ECO:0000256" key="1">
    <source>
        <dbReference type="SAM" id="MobiDB-lite"/>
    </source>
</evidence>
<reference evidence="2" key="2">
    <citation type="submission" date="2021-10" db="EMBL/GenBank/DDBJ databases">
        <title>Phylogenomics reveals ancestral predisposition of the termite-cultivated fungus Termitomyces towards a domesticated lifestyle.</title>
        <authorList>
            <person name="Auxier B."/>
            <person name="Grum-Grzhimaylo A."/>
            <person name="Cardenas M.E."/>
            <person name="Lodge J.D."/>
            <person name="Laessoe T."/>
            <person name="Pedersen O."/>
            <person name="Smith M.E."/>
            <person name="Kuyper T.W."/>
            <person name="Franco-Molano E.A."/>
            <person name="Baroni T.J."/>
            <person name="Aanen D.K."/>
        </authorList>
    </citation>
    <scope>NUCLEOTIDE SEQUENCE</scope>
    <source>
        <strain evidence="2">D49</strain>
    </source>
</reference>
<comment type="caution">
    <text evidence="2">The sequence shown here is derived from an EMBL/GenBank/DDBJ whole genome shotgun (WGS) entry which is preliminary data.</text>
</comment>